<dbReference type="Proteomes" id="UP000537141">
    <property type="component" value="Unassembled WGS sequence"/>
</dbReference>
<dbReference type="EMBL" id="JACHHU010000001">
    <property type="protein sequence ID" value="MBB6541611.1"/>
    <property type="molecule type" value="Genomic_DNA"/>
</dbReference>
<evidence type="ECO:0000313" key="4">
    <source>
        <dbReference type="Proteomes" id="UP000537141"/>
    </source>
</evidence>
<dbReference type="InterPro" id="IPR003675">
    <property type="entry name" value="Rce1/LyrA-like_dom"/>
</dbReference>
<feature type="transmembrane region" description="Helical" evidence="1">
    <location>
        <begin position="80"/>
        <end position="97"/>
    </location>
</feature>
<keyword evidence="4" id="KW-1185">Reference proteome</keyword>
<evidence type="ECO:0000313" key="3">
    <source>
        <dbReference type="EMBL" id="MBB6541611.1"/>
    </source>
</evidence>
<feature type="transmembrane region" description="Helical" evidence="1">
    <location>
        <begin position="202"/>
        <end position="220"/>
    </location>
</feature>
<keyword evidence="3" id="KW-0645">Protease</keyword>
<feature type="transmembrane region" description="Helical" evidence="1">
    <location>
        <begin position="109"/>
        <end position="131"/>
    </location>
</feature>
<dbReference type="GO" id="GO:0080120">
    <property type="term" value="P:CAAX-box protein maturation"/>
    <property type="evidence" value="ECO:0007669"/>
    <property type="project" value="UniProtKB-ARBA"/>
</dbReference>
<keyword evidence="3" id="KW-0378">Hydrolase</keyword>
<keyword evidence="1" id="KW-0812">Transmembrane</keyword>
<feature type="transmembrane region" description="Helical" evidence="1">
    <location>
        <begin position="51"/>
        <end position="68"/>
    </location>
</feature>
<proteinExistence type="predicted"/>
<protein>
    <submittedName>
        <fullName evidence="3">Membrane protease YdiL (CAAX protease family)</fullName>
    </submittedName>
</protein>
<sequence length="222" mass="25509">MISYKLGHSTRTVLLIWVFVIIVEVPIRMLIQPDPWLLHPTHWYFSQPTRVLIELTLVLILLLCINKYFRDLLTLDKRNLTLLIYSSVITVLLFSILEKNQISESINAPFTTIIIWLLTGFFVGVGQELVYRGILYTSLLSFISRYWAVGITTILFIVAPLHSVRLWNFYLQGELQIIVILVMIYAAVGVFFHWLRCKSDSIIVPSVAHGLGNGITWLAVFS</sequence>
<evidence type="ECO:0000256" key="1">
    <source>
        <dbReference type="SAM" id="Phobius"/>
    </source>
</evidence>
<evidence type="ECO:0000259" key="2">
    <source>
        <dbReference type="Pfam" id="PF02517"/>
    </source>
</evidence>
<dbReference type="Pfam" id="PF02517">
    <property type="entry name" value="Rce1-like"/>
    <property type="match status" value="1"/>
</dbReference>
<dbReference type="GO" id="GO:0004175">
    <property type="term" value="F:endopeptidase activity"/>
    <property type="evidence" value="ECO:0007669"/>
    <property type="project" value="UniProtKB-ARBA"/>
</dbReference>
<name>A0A7X0NE16_9GAMM</name>
<accession>A0A7X0NE16</accession>
<dbReference type="RefSeq" id="WP_184421016.1">
    <property type="nucleotide sequence ID" value="NZ_AP027362.1"/>
</dbReference>
<feature type="transmembrane region" description="Helical" evidence="1">
    <location>
        <begin position="143"/>
        <end position="163"/>
    </location>
</feature>
<gene>
    <name evidence="3" type="ORF">HNQ55_000085</name>
</gene>
<keyword evidence="1" id="KW-1133">Transmembrane helix</keyword>
<feature type="domain" description="CAAX prenyl protease 2/Lysostaphin resistance protein A-like" evidence="2">
    <location>
        <begin position="111"/>
        <end position="214"/>
    </location>
</feature>
<keyword evidence="1" id="KW-0472">Membrane</keyword>
<reference evidence="3 4" key="1">
    <citation type="submission" date="2020-08" db="EMBL/GenBank/DDBJ databases">
        <title>Genomic Encyclopedia of Type Strains, Phase IV (KMG-IV): sequencing the most valuable type-strain genomes for metagenomic binning, comparative biology and taxonomic classification.</title>
        <authorList>
            <person name="Goeker M."/>
        </authorList>
    </citation>
    <scope>NUCLEOTIDE SEQUENCE [LARGE SCALE GENOMIC DNA]</scope>
    <source>
        <strain evidence="3 4">DSM 26287</strain>
    </source>
</reference>
<feature type="transmembrane region" description="Helical" evidence="1">
    <location>
        <begin position="12"/>
        <end position="31"/>
    </location>
</feature>
<organism evidence="3 4">
    <name type="scientific">Thalassotalea piscium</name>
    <dbReference type="NCBI Taxonomy" id="1230533"/>
    <lineage>
        <taxon>Bacteria</taxon>
        <taxon>Pseudomonadati</taxon>
        <taxon>Pseudomonadota</taxon>
        <taxon>Gammaproteobacteria</taxon>
        <taxon>Alteromonadales</taxon>
        <taxon>Colwelliaceae</taxon>
        <taxon>Thalassotalea</taxon>
    </lineage>
</organism>
<feature type="transmembrane region" description="Helical" evidence="1">
    <location>
        <begin position="175"/>
        <end position="195"/>
    </location>
</feature>
<comment type="caution">
    <text evidence="3">The sequence shown here is derived from an EMBL/GenBank/DDBJ whole genome shotgun (WGS) entry which is preliminary data.</text>
</comment>
<dbReference type="AlphaFoldDB" id="A0A7X0NE16"/>
<dbReference type="GO" id="GO:0006508">
    <property type="term" value="P:proteolysis"/>
    <property type="evidence" value="ECO:0007669"/>
    <property type="project" value="UniProtKB-KW"/>
</dbReference>